<dbReference type="RefSeq" id="WP_201634564.1">
    <property type="nucleotide sequence ID" value="NZ_JAEQNB010000003.1"/>
</dbReference>
<dbReference type="SUPFAM" id="SSF53254">
    <property type="entry name" value="Phosphoglycerate mutase-like"/>
    <property type="match status" value="1"/>
</dbReference>
<proteinExistence type="predicted"/>
<dbReference type="InterPro" id="IPR001345">
    <property type="entry name" value="PG/BPGM_mutase_AS"/>
</dbReference>
<dbReference type="PANTHER" id="PTHR48100:SF1">
    <property type="entry name" value="HISTIDINE PHOSPHATASE FAMILY PROTEIN-RELATED"/>
    <property type="match status" value="1"/>
</dbReference>
<dbReference type="CDD" id="cd07067">
    <property type="entry name" value="HP_PGM_like"/>
    <property type="match status" value="1"/>
</dbReference>
<keyword evidence="2" id="KW-0413">Isomerase</keyword>
<dbReference type="EMBL" id="JAEQNB010000003">
    <property type="protein sequence ID" value="MBL0387014.1"/>
    <property type="molecule type" value="Genomic_DNA"/>
</dbReference>
<reference evidence="3 4" key="1">
    <citation type="submission" date="2021-01" db="EMBL/GenBank/DDBJ databases">
        <title>Tumebacillus sp. strain ITR2 16S ribosomal RNA gene Genome sequencing and assembly.</title>
        <authorList>
            <person name="Kang M."/>
        </authorList>
    </citation>
    <scope>NUCLEOTIDE SEQUENCE [LARGE SCALE GENOMIC DNA]</scope>
    <source>
        <strain evidence="3 4">ITR2</strain>
    </source>
</reference>
<keyword evidence="1" id="KW-0324">Glycolysis</keyword>
<accession>A0ABS1J9S9</accession>
<dbReference type="InterPro" id="IPR029033">
    <property type="entry name" value="His_PPase_superfam"/>
</dbReference>
<dbReference type="Proteomes" id="UP000602284">
    <property type="component" value="Unassembled WGS sequence"/>
</dbReference>
<dbReference type="Gene3D" id="3.40.50.1240">
    <property type="entry name" value="Phosphoglycerate mutase-like"/>
    <property type="match status" value="1"/>
</dbReference>
<protein>
    <submittedName>
        <fullName evidence="3">Histidine phosphatase family protein</fullName>
    </submittedName>
</protein>
<organism evidence="3 4">
    <name type="scientific">Tumebacillus amylolyticus</name>
    <dbReference type="NCBI Taxonomy" id="2801339"/>
    <lineage>
        <taxon>Bacteria</taxon>
        <taxon>Bacillati</taxon>
        <taxon>Bacillota</taxon>
        <taxon>Bacilli</taxon>
        <taxon>Bacillales</taxon>
        <taxon>Alicyclobacillaceae</taxon>
        <taxon>Tumebacillus</taxon>
    </lineage>
</organism>
<dbReference type="InterPro" id="IPR013078">
    <property type="entry name" value="His_Pase_superF_clade-1"/>
</dbReference>
<name>A0ABS1J9S9_9BACL</name>
<evidence type="ECO:0000313" key="3">
    <source>
        <dbReference type="EMBL" id="MBL0387014.1"/>
    </source>
</evidence>
<gene>
    <name evidence="3" type="ORF">JJB07_10165</name>
</gene>
<evidence type="ECO:0000256" key="2">
    <source>
        <dbReference type="ARBA" id="ARBA00023235"/>
    </source>
</evidence>
<dbReference type="SMART" id="SM00855">
    <property type="entry name" value="PGAM"/>
    <property type="match status" value="1"/>
</dbReference>
<keyword evidence="4" id="KW-1185">Reference proteome</keyword>
<comment type="caution">
    <text evidence="3">The sequence shown here is derived from an EMBL/GenBank/DDBJ whole genome shotgun (WGS) entry which is preliminary data.</text>
</comment>
<dbReference type="Pfam" id="PF00300">
    <property type="entry name" value="His_Phos_1"/>
    <property type="match status" value="1"/>
</dbReference>
<evidence type="ECO:0000256" key="1">
    <source>
        <dbReference type="ARBA" id="ARBA00023152"/>
    </source>
</evidence>
<sequence length="204" mass="22614">MSRSQKTHVTLVRHGETVWNKEFRLQGSQDIPLSEVGLAQAEAVALHLKEEPFDVVYSSHLSRAHTTAEALAKAVGVEHHVRESLMERSYGELEGWTRDEILAKYPDFWGPGKKYPVPGLETFEELAERASKTIHEIVAEHEGRNVLIVSHGGTINAFLHSISGGEFGAGVNKLGNTSVTRVVWNEDGSWSVVEVGRTDHLPEE</sequence>
<evidence type="ECO:0000313" key="4">
    <source>
        <dbReference type="Proteomes" id="UP000602284"/>
    </source>
</evidence>
<dbReference type="PROSITE" id="PS00175">
    <property type="entry name" value="PG_MUTASE"/>
    <property type="match status" value="1"/>
</dbReference>
<dbReference type="InterPro" id="IPR050275">
    <property type="entry name" value="PGM_Phosphatase"/>
</dbReference>
<dbReference type="PANTHER" id="PTHR48100">
    <property type="entry name" value="BROAD-SPECIFICITY PHOSPHATASE YOR283W-RELATED"/>
    <property type="match status" value="1"/>
</dbReference>